<evidence type="ECO:0000313" key="5">
    <source>
        <dbReference type="Proteomes" id="UP000434957"/>
    </source>
</evidence>
<dbReference type="EMBL" id="QXFT01002872">
    <property type="protein sequence ID" value="KAE9292068.1"/>
    <property type="molecule type" value="Genomic_DNA"/>
</dbReference>
<keyword evidence="5" id="KW-1185">Reference proteome</keyword>
<protein>
    <submittedName>
        <fullName evidence="1">Uncharacterized protein</fullName>
    </submittedName>
</protein>
<proteinExistence type="predicted"/>
<evidence type="ECO:0000313" key="6">
    <source>
        <dbReference type="Proteomes" id="UP000435112"/>
    </source>
</evidence>
<evidence type="ECO:0000313" key="3">
    <source>
        <dbReference type="EMBL" id="KAE9292068.1"/>
    </source>
</evidence>
<dbReference type="AlphaFoldDB" id="A0A6A3INI6"/>
<dbReference type="EMBL" id="QXFU01002536">
    <property type="protein sequence ID" value="KAE8984529.1"/>
    <property type="molecule type" value="Genomic_DNA"/>
</dbReference>
<dbReference type="EMBL" id="QXFV01001956">
    <property type="protein sequence ID" value="KAE8995271.1"/>
    <property type="molecule type" value="Genomic_DNA"/>
</dbReference>
<name>A0A6A3INI6_9STRA</name>
<evidence type="ECO:0000313" key="4">
    <source>
        <dbReference type="Proteomes" id="UP000429607"/>
    </source>
</evidence>
<gene>
    <name evidence="2" type="ORF">PR001_g20166</name>
    <name evidence="1" type="ORF">PR002_g22914</name>
    <name evidence="3" type="ORF">PR003_g24858</name>
</gene>
<sequence>MTQFLMSDTAPSARKVSKLFEDSVPVDCAMHVLNLCLVYGLGMRENGESIYVVDPNTNVMTKQRRVCTMGGAFPEGAALVYKVRSLYNYFKTPQRVD</sequence>
<dbReference type="OrthoDB" id="97596at2759"/>
<dbReference type="Proteomes" id="UP000434957">
    <property type="component" value="Unassembled WGS sequence"/>
</dbReference>
<organism evidence="1 6">
    <name type="scientific">Phytophthora rubi</name>
    <dbReference type="NCBI Taxonomy" id="129364"/>
    <lineage>
        <taxon>Eukaryota</taxon>
        <taxon>Sar</taxon>
        <taxon>Stramenopiles</taxon>
        <taxon>Oomycota</taxon>
        <taxon>Peronosporomycetes</taxon>
        <taxon>Peronosporales</taxon>
        <taxon>Peronosporaceae</taxon>
        <taxon>Phytophthora</taxon>
    </lineage>
</organism>
<accession>A0A6A3INI6</accession>
<evidence type="ECO:0000313" key="1">
    <source>
        <dbReference type="EMBL" id="KAE8984529.1"/>
    </source>
</evidence>
<dbReference type="Proteomes" id="UP000429607">
    <property type="component" value="Unassembled WGS sequence"/>
</dbReference>
<dbReference type="Proteomes" id="UP000435112">
    <property type="component" value="Unassembled WGS sequence"/>
</dbReference>
<evidence type="ECO:0000313" key="2">
    <source>
        <dbReference type="EMBL" id="KAE8995271.1"/>
    </source>
</evidence>
<comment type="caution">
    <text evidence="1">The sequence shown here is derived from an EMBL/GenBank/DDBJ whole genome shotgun (WGS) entry which is preliminary data.</text>
</comment>
<reference evidence="4 6" key="1">
    <citation type="submission" date="2018-09" db="EMBL/GenBank/DDBJ databases">
        <title>Genomic investigation of the strawberry pathogen Phytophthora fragariae indicates pathogenicity is determined by transcriptional variation in three key races.</title>
        <authorList>
            <person name="Adams T.M."/>
            <person name="Armitage A.D."/>
            <person name="Sobczyk M.K."/>
            <person name="Bates H.J."/>
            <person name="Dunwell J.M."/>
            <person name="Nellist C.F."/>
            <person name="Harrison R.J."/>
        </authorList>
    </citation>
    <scope>NUCLEOTIDE SEQUENCE [LARGE SCALE GENOMIC DNA]</scope>
    <source>
        <strain evidence="2 4">SCRP249</strain>
        <strain evidence="1 6">SCRP324</strain>
        <strain evidence="3 5">SCRP333</strain>
    </source>
</reference>